<feature type="compositionally biased region" description="Gly residues" evidence="2">
    <location>
        <begin position="322"/>
        <end position="337"/>
    </location>
</feature>
<feature type="region of interest" description="Disordered" evidence="2">
    <location>
        <begin position="138"/>
        <end position="157"/>
    </location>
</feature>
<accession>A0A9W8M089</accession>
<dbReference type="SMART" id="SM00091">
    <property type="entry name" value="PAS"/>
    <property type="match status" value="1"/>
</dbReference>
<dbReference type="CDD" id="cd00130">
    <property type="entry name" value="PAS"/>
    <property type="match status" value="1"/>
</dbReference>
<protein>
    <recommendedName>
        <fullName evidence="3">GATA-type domain-containing protein</fullName>
    </recommendedName>
</protein>
<feature type="compositionally biased region" description="Polar residues" evidence="2">
    <location>
        <begin position="704"/>
        <end position="721"/>
    </location>
</feature>
<gene>
    <name evidence="4" type="ORF">IWW36_003246</name>
</gene>
<feature type="compositionally biased region" description="Polar residues" evidence="2">
    <location>
        <begin position="743"/>
        <end position="773"/>
    </location>
</feature>
<feature type="compositionally biased region" description="Polar residues" evidence="2">
    <location>
        <begin position="142"/>
        <end position="153"/>
    </location>
</feature>
<name>A0A9W8M089_9FUNG</name>
<feature type="region of interest" description="Disordered" evidence="2">
    <location>
        <begin position="174"/>
        <end position="208"/>
    </location>
</feature>
<dbReference type="PROSITE" id="PS50114">
    <property type="entry name" value="GATA_ZN_FINGER_2"/>
    <property type="match status" value="1"/>
</dbReference>
<feature type="compositionally biased region" description="Low complexity" evidence="2">
    <location>
        <begin position="802"/>
        <end position="819"/>
    </location>
</feature>
<evidence type="ECO:0000259" key="3">
    <source>
        <dbReference type="PROSITE" id="PS50114"/>
    </source>
</evidence>
<keyword evidence="5" id="KW-1185">Reference proteome</keyword>
<keyword evidence="1" id="KW-0479">Metal-binding</keyword>
<dbReference type="GO" id="GO:0006355">
    <property type="term" value="P:regulation of DNA-templated transcription"/>
    <property type="evidence" value="ECO:0007669"/>
    <property type="project" value="InterPro"/>
</dbReference>
<dbReference type="Gene3D" id="3.30.450.20">
    <property type="entry name" value="PAS domain"/>
    <property type="match status" value="1"/>
</dbReference>
<sequence length="849" mass="90803">MTAIEKKRSADAVTEVSSIATDSPHTQRISHPCFWAVLDGEGLNFVFISASLDTFLGSERTPATVLGQSLFDYIHPEEAHHARRDLANLFITKSFVGSNIRASESQIPPHRRASQQLQESLERKLSLPTIPDIVKLRANDSRPLSPTAPSSVHQPMPKRLRTILEDSVGSFVPGCDSRFGQQPGGPNNSNSKSTNGGGSGNSNSSDNSGSSEYLIANIGLYLVSERLLVMVCHYEDLPFKERLLVPELHRFSLDKAGKQTQPQTQSPAAQCDCTISTPTADDSKRIQLLMSQIYRLDSTSCIGHQQMLIGAATRTSALHGAGGGDVANKDGNGGGGRGGRHGSLTSRHMQIYSVNTEQLLCVIPEDAYRRIHGKTLAEATKGGAGLRGLWQHCNNTKSEAHAMSLLQGPSIPNADPIRVDLQVRSGSSETLADVQCLLFRWGHLLFVCQQMRGGYTPEMGTIGALGEDSILSTYNLSAPSSNDPLRSGKVQDAAAQPAQLEQCNSTGAANHDNSTRVPLRSSVSQNHGSSDPRPFSLPRAPASIAANLPVRTLPPAPAPVSAEAVPPRRQSSYTLPPAKSFEERRFSYPIQTLYTERRPPPLPIPHGQQSQQQHPHPIHPPAAAAAPPSSMQYTGVSSANATPGSGISRGSPATASPSGRLIDTRQRMALSARSSGSLLGKGSGEASTQPTPSISPMSAGIVQHTPTSLSPVPQSQLQPHSANPANVHVNIYPPETSVWRWSHGQQTLPAQSQTLPPTPNSNGTSYPQHSYTQRPPPPLALNRAMNSLHPHFLHGMHDQYQSPVGSAVASPGVVGPPSAHRTDPEKKTCKSCGTDSSPEWRKGPTGHKT</sequence>
<feature type="compositionally biased region" description="Polar residues" evidence="2">
    <location>
        <begin position="631"/>
        <end position="645"/>
    </location>
</feature>
<feature type="compositionally biased region" description="Low complexity" evidence="2">
    <location>
        <begin position="669"/>
        <end position="687"/>
    </location>
</feature>
<evidence type="ECO:0000256" key="1">
    <source>
        <dbReference type="PROSITE-ProRule" id="PRU00094"/>
    </source>
</evidence>
<feature type="region of interest" description="Disordered" evidence="2">
    <location>
        <begin position="743"/>
        <end position="781"/>
    </location>
</feature>
<dbReference type="Proteomes" id="UP001139887">
    <property type="component" value="Unassembled WGS sequence"/>
</dbReference>
<feature type="compositionally biased region" description="Polar residues" evidence="2">
    <location>
        <begin position="499"/>
        <end position="529"/>
    </location>
</feature>
<feature type="region of interest" description="Disordered" evidence="2">
    <location>
        <begin position="595"/>
        <end position="721"/>
    </location>
</feature>
<evidence type="ECO:0000256" key="2">
    <source>
        <dbReference type="SAM" id="MobiDB-lite"/>
    </source>
</evidence>
<proteinExistence type="predicted"/>
<dbReference type="InterPro" id="IPR000679">
    <property type="entry name" value="Znf_GATA"/>
</dbReference>
<evidence type="ECO:0000313" key="4">
    <source>
        <dbReference type="EMBL" id="KAJ2848529.1"/>
    </source>
</evidence>
<dbReference type="OrthoDB" id="2162994at2759"/>
<organism evidence="4 5">
    <name type="scientific">Coemansia brasiliensis</name>
    <dbReference type="NCBI Taxonomy" id="2650707"/>
    <lineage>
        <taxon>Eukaryota</taxon>
        <taxon>Fungi</taxon>
        <taxon>Fungi incertae sedis</taxon>
        <taxon>Zoopagomycota</taxon>
        <taxon>Kickxellomycotina</taxon>
        <taxon>Kickxellomycetes</taxon>
        <taxon>Kickxellales</taxon>
        <taxon>Kickxellaceae</taxon>
        <taxon>Coemansia</taxon>
    </lineage>
</organism>
<comment type="caution">
    <text evidence="4">The sequence shown here is derived from an EMBL/GenBank/DDBJ whole genome shotgun (WGS) entry which is preliminary data.</text>
</comment>
<dbReference type="EMBL" id="JANBUW010000159">
    <property type="protein sequence ID" value="KAJ2848529.1"/>
    <property type="molecule type" value="Genomic_DNA"/>
</dbReference>
<dbReference type="AlphaFoldDB" id="A0A9W8M089"/>
<feature type="region of interest" description="Disordered" evidence="2">
    <location>
        <begin position="557"/>
        <end position="577"/>
    </location>
</feature>
<evidence type="ECO:0000313" key="5">
    <source>
        <dbReference type="Proteomes" id="UP001139887"/>
    </source>
</evidence>
<feature type="compositionally biased region" description="Low complexity" evidence="2">
    <location>
        <begin position="184"/>
        <end position="194"/>
    </location>
</feature>
<dbReference type="GO" id="GO:0043565">
    <property type="term" value="F:sequence-specific DNA binding"/>
    <property type="evidence" value="ECO:0007669"/>
    <property type="project" value="InterPro"/>
</dbReference>
<reference evidence="4" key="1">
    <citation type="submission" date="2022-07" db="EMBL/GenBank/DDBJ databases">
        <title>Phylogenomic reconstructions and comparative analyses of Kickxellomycotina fungi.</title>
        <authorList>
            <person name="Reynolds N.K."/>
            <person name="Stajich J.E."/>
            <person name="Barry K."/>
            <person name="Grigoriev I.V."/>
            <person name="Crous P."/>
            <person name="Smith M.E."/>
        </authorList>
    </citation>
    <scope>NUCLEOTIDE SEQUENCE</scope>
    <source>
        <strain evidence="4">NRRL 1566</strain>
    </source>
</reference>
<keyword evidence="1" id="KW-0862">Zinc</keyword>
<keyword evidence="1" id="KW-0863">Zinc-finger</keyword>
<feature type="compositionally biased region" description="Low complexity" evidence="2">
    <location>
        <begin position="605"/>
        <end position="630"/>
    </location>
</feature>
<feature type="region of interest" description="Disordered" evidence="2">
    <location>
        <begin position="322"/>
        <end position="344"/>
    </location>
</feature>
<dbReference type="GO" id="GO:0008270">
    <property type="term" value="F:zinc ion binding"/>
    <property type="evidence" value="ECO:0007669"/>
    <property type="project" value="UniProtKB-KW"/>
</dbReference>
<feature type="domain" description="GATA-type" evidence="3">
    <location>
        <begin position="823"/>
        <end position="849"/>
    </location>
</feature>
<feature type="region of interest" description="Disordered" evidence="2">
    <location>
        <begin position="795"/>
        <end position="849"/>
    </location>
</feature>
<dbReference type="InterPro" id="IPR000014">
    <property type="entry name" value="PAS"/>
</dbReference>
<feature type="region of interest" description="Disordered" evidence="2">
    <location>
        <begin position="476"/>
        <end position="539"/>
    </location>
</feature>